<dbReference type="EMBL" id="CP009287">
    <property type="protein sequence ID" value="AIQ69594.1"/>
    <property type="molecule type" value="Genomic_DNA"/>
</dbReference>
<dbReference type="STRING" id="189425.PGRAT_19645"/>
<sequence length="96" mass="11595">MNKIVLQRIALEDNFYYQMEQCGDKWGICLLLEIQIQMAVILMGIPILALCIFTILWERELIRQVSYQWDWSLFSPQWCLPFLLLFSKDFYKKLLI</sequence>
<evidence type="ECO:0000313" key="2">
    <source>
        <dbReference type="EMBL" id="AIQ69594.1"/>
    </source>
</evidence>
<evidence type="ECO:0000256" key="1">
    <source>
        <dbReference type="SAM" id="Phobius"/>
    </source>
</evidence>
<dbReference type="Proteomes" id="UP000029500">
    <property type="component" value="Chromosome"/>
</dbReference>
<proteinExistence type="predicted"/>
<organism evidence="2 3">
    <name type="scientific">Paenibacillus graminis</name>
    <dbReference type="NCBI Taxonomy" id="189425"/>
    <lineage>
        <taxon>Bacteria</taxon>
        <taxon>Bacillati</taxon>
        <taxon>Bacillota</taxon>
        <taxon>Bacilli</taxon>
        <taxon>Bacillales</taxon>
        <taxon>Paenibacillaceae</taxon>
        <taxon>Paenibacillus</taxon>
    </lineage>
</organism>
<dbReference type="AlphaFoldDB" id="A0A089NKK0"/>
<dbReference type="KEGG" id="pgm:PGRAT_19645"/>
<keyword evidence="1" id="KW-1133">Transmembrane helix</keyword>
<evidence type="ECO:0000313" key="3">
    <source>
        <dbReference type="Proteomes" id="UP000029500"/>
    </source>
</evidence>
<gene>
    <name evidence="2" type="ORF">PGRAT_19645</name>
</gene>
<name>A0A089NKK0_9BACL</name>
<keyword evidence="3" id="KW-1185">Reference proteome</keyword>
<reference evidence="2 3" key="1">
    <citation type="submission" date="2014-08" db="EMBL/GenBank/DDBJ databases">
        <title>Comparative genomics of the Paenibacillus odorifer group.</title>
        <authorList>
            <person name="den Bakker H.C."/>
            <person name="Tsai Y.-C."/>
            <person name="Martin N."/>
            <person name="Korlach J."/>
            <person name="Wiedmann M."/>
        </authorList>
    </citation>
    <scope>NUCLEOTIDE SEQUENCE [LARGE SCALE GENOMIC DNA]</scope>
    <source>
        <strain evidence="2 3">DSM 15220</strain>
    </source>
</reference>
<feature type="transmembrane region" description="Helical" evidence="1">
    <location>
        <begin position="38"/>
        <end position="57"/>
    </location>
</feature>
<keyword evidence="1" id="KW-0812">Transmembrane</keyword>
<dbReference type="HOGENOM" id="CLU_2357054_0_0_9"/>
<keyword evidence="1" id="KW-0472">Membrane</keyword>
<protein>
    <submittedName>
        <fullName evidence="2">Uncharacterized protein</fullName>
    </submittedName>
</protein>
<accession>A0A089NKK0</accession>